<protein>
    <submittedName>
        <fullName evidence="1">DUF2889 domain-containing protein</fullName>
    </submittedName>
</protein>
<dbReference type="EMBL" id="WTVS01000015">
    <property type="protein sequence ID" value="NMF97522.1"/>
    <property type="molecule type" value="Genomic_DNA"/>
</dbReference>
<comment type="caution">
    <text evidence="1">The sequence shown here is derived from an EMBL/GenBank/DDBJ whole genome shotgun (WGS) entry which is preliminary data.</text>
</comment>
<dbReference type="Proteomes" id="UP000634522">
    <property type="component" value="Unassembled WGS sequence"/>
</dbReference>
<sequence length="186" mass="21159">MFGDSERELTHTRQITCRAFRRKDGLWEIEATVVDEKGEDVRFRSRAPVRAGEFMHHMGIDFLIDDNFTILDVRAAMQATPWTGCGEAVDAYRRLIGLQIGPGFGRQIRERIGSEHGCAHLTDLITQVGNTYTQASWPDRVARQVAIDPDPRRWPDSRALAFVGGCRVWQRDGDTLRQEYPELAGE</sequence>
<reference evidence="1 2" key="1">
    <citation type="submission" date="2019-12" db="EMBL/GenBank/DDBJ databases">
        <title>Comparative genomics gives insights into the taxonomy of the Azoarcus-Aromatoleum group and reveals separate origins of nif in the plant-associated Azoarcus and non-plant-associated Aromatoleum sub-groups.</title>
        <authorList>
            <person name="Lafos M."/>
            <person name="Maluk M."/>
            <person name="Batista M."/>
            <person name="Junghare M."/>
            <person name="Carmona M."/>
            <person name="Faoro H."/>
            <person name="Cruz L.M."/>
            <person name="Battistoni F."/>
            <person name="De Souza E."/>
            <person name="Pedrosa F."/>
            <person name="Chen W.-M."/>
            <person name="Poole P.S."/>
            <person name="Dixon R.A."/>
            <person name="James E.K."/>
        </authorList>
    </citation>
    <scope>NUCLEOTIDE SEQUENCE [LARGE SCALE GENOMIC DNA]</scope>
    <source>
        <strain evidence="1 2">T</strain>
    </source>
</reference>
<organism evidence="1 2">
    <name type="scientific">Aromatoleum toluolicum</name>
    <dbReference type="NCBI Taxonomy" id="90060"/>
    <lineage>
        <taxon>Bacteria</taxon>
        <taxon>Pseudomonadati</taxon>
        <taxon>Pseudomonadota</taxon>
        <taxon>Betaproteobacteria</taxon>
        <taxon>Rhodocyclales</taxon>
        <taxon>Rhodocyclaceae</taxon>
        <taxon>Aromatoleum</taxon>
    </lineage>
</organism>
<evidence type="ECO:0000313" key="1">
    <source>
        <dbReference type="EMBL" id="NMF97522.1"/>
    </source>
</evidence>
<dbReference type="InterPro" id="IPR021312">
    <property type="entry name" value="DUF2889"/>
</dbReference>
<name>A0ABX1NE03_9RHOO</name>
<keyword evidence="2" id="KW-1185">Reference proteome</keyword>
<evidence type="ECO:0000313" key="2">
    <source>
        <dbReference type="Proteomes" id="UP000634522"/>
    </source>
</evidence>
<dbReference type="RefSeq" id="WP_169139667.1">
    <property type="nucleotide sequence ID" value="NZ_WTVS01000015.1"/>
</dbReference>
<gene>
    <name evidence="1" type="ORF">GPA27_08990</name>
</gene>
<proteinExistence type="predicted"/>
<accession>A0ABX1NE03</accession>
<dbReference type="Pfam" id="PF11136">
    <property type="entry name" value="DUF2889"/>
    <property type="match status" value="1"/>
</dbReference>